<dbReference type="Pfam" id="PF00440">
    <property type="entry name" value="TetR_N"/>
    <property type="match status" value="1"/>
</dbReference>
<dbReference type="PANTHER" id="PTHR30055:SF235">
    <property type="entry name" value="TRANSCRIPTIONAL REGULATORY PROTEIN"/>
    <property type="match status" value="1"/>
</dbReference>
<dbReference type="InterPro" id="IPR036271">
    <property type="entry name" value="Tet_transcr_reg_TetR-rel_C_sf"/>
</dbReference>
<evidence type="ECO:0000313" key="6">
    <source>
        <dbReference type="Proteomes" id="UP001056208"/>
    </source>
</evidence>
<feature type="region of interest" description="Disordered" evidence="3">
    <location>
        <begin position="1"/>
        <end position="37"/>
    </location>
</feature>
<dbReference type="Proteomes" id="UP001056208">
    <property type="component" value="Chromosome"/>
</dbReference>
<feature type="compositionally biased region" description="Basic and acidic residues" evidence="3">
    <location>
        <begin position="15"/>
        <end position="26"/>
    </location>
</feature>
<dbReference type="PANTHER" id="PTHR30055">
    <property type="entry name" value="HTH-TYPE TRANSCRIPTIONAL REGULATOR RUTR"/>
    <property type="match status" value="1"/>
</dbReference>
<gene>
    <name evidence="5" type="ORF">LIV34_001298</name>
</gene>
<dbReference type="Gene3D" id="1.10.10.60">
    <property type="entry name" value="Homeodomain-like"/>
    <property type="match status" value="1"/>
</dbReference>
<dbReference type="InterPro" id="IPR001647">
    <property type="entry name" value="HTH_TetR"/>
</dbReference>
<dbReference type="InterPro" id="IPR009057">
    <property type="entry name" value="Homeodomain-like_sf"/>
</dbReference>
<feature type="DNA-binding region" description="H-T-H motif" evidence="2">
    <location>
        <begin position="59"/>
        <end position="78"/>
    </location>
</feature>
<evidence type="ECO:0000256" key="1">
    <source>
        <dbReference type="ARBA" id="ARBA00023125"/>
    </source>
</evidence>
<dbReference type="InterPro" id="IPR050109">
    <property type="entry name" value="HTH-type_TetR-like_transc_reg"/>
</dbReference>
<evidence type="ECO:0000259" key="4">
    <source>
        <dbReference type="PROSITE" id="PS50977"/>
    </source>
</evidence>
<protein>
    <submittedName>
        <fullName evidence="5">TetR family transcriptional regulator</fullName>
    </submittedName>
</protein>
<keyword evidence="6" id="KW-1185">Reference proteome</keyword>
<sequence length="231" mass="24809">MTREGRPMSVTANELDARDHGGEDAGRRRRGPRTSGDARGSIIAAARLLFIESGADRVSARRIAASAGVDPSLVRYYFGSLEALLEEALRPSEDLIAPYLRLRELPVEERGAALVAAALHTWEHPVGSTIMRWVTVSSDHDSAAYRRFADAAPQHWMSAMPEGMPAEEADIRNSLVGAALGGIAITRYIWRSEPIASMSPETVIALHGPVVQGFLTGPLPDVPVDAPLPAA</sequence>
<keyword evidence="1 2" id="KW-0238">DNA-binding</keyword>
<evidence type="ECO:0000256" key="2">
    <source>
        <dbReference type="PROSITE-ProRule" id="PRU00335"/>
    </source>
</evidence>
<accession>A0ABY4MSP5</accession>
<dbReference type="PRINTS" id="PR00455">
    <property type="entry name" value="HTHTETR"/>
</dbReference>
<dbReference type="PROSITE" id="PS50977">
    <property type="entry name" value="HTH_TETR_2"/>
    <property type="match status" value="1"/>
</dbReference>
<evidence type="ECO:0000313" key="5">
    <source>
        <dbReference type="EMBL" id="UQB06169.1"/>
    </source>
</evidence>
<evidence type="ECO:0000256" key="3">
    <source>
        <dbReference type="SAM" id="MobiDB-lite"/>
    </source>
</evidence>
<organism evidence="5 6">
    <name type="scientific">Clavibacter nebraskensis</name>
    <dbReference type="NCBI Taxonomy" id="31963"/>
    <lineage>
        <taxon>Bacteria</taxon>
        <taxon>Bacillati</taxon>
        <taxon>Actinomycetota</taxon>
        <taxon>Actinomycetes</taxon>
        <taxon>Micrococcales</taxon>
        <taxon>Microbacteriaceae</taxon>
        <taxon>Clavibacter</taxon>
    </lineage>
</organism>
<dbReference type="Gene3D" id="1.10.357.10">
    <property type="entry name" value="Tetracycline Repressor, domain 2"/>
    <property type="match status" value="1"/>
</dbReference>
<dbReference type="EMBL" id="CP086345">
    <property type="protein sequence ID" value="UQB06169.1"/>
    <property type="molecule type" value="Genomic_DNA"/>
</dbReference>
<dbReference type="SUPFAM" id="SSF48498">
    <property type="entry name" value="Tetracyclin repressor-like, C-terminal domain"/>
    <property type="match status" value="1"/>
</dbReference>
<dbReference type="InterPro" id="IPR041678">
    <property type="entry name" value="TetR_C_16"/>
</dbReference>
<proteinExistence type="predicted"/>
<name>A0ABY4MSP5_9MICO</name>
<dbReference type="SUPFAM" id="SSF46689">
    <property type="entry name" value="Homeodomain-like"/>
    <property type="match status" value="1"/>
</dbReference>
<reference evidence="5" key="1">
    <citation type="submission" date="2021-11" db="EMBL/GenBank/DDBJ databases">
        <authorList>
            <person name="Li G."/>
            <person name="Jia Q."/>
            <person name="Yang F."/>
            <person name="Zhang C."/>
            <person name="Singh A."/>
            <person name="Lorenz A.J."/>
            <person name="Jackson-Ziems T."/>
            <person name="Vidaver A."/>
            <person name="Alfano J.R."/>
        </authorList>
    </citation>
    <scope>NUCLEOTIDE SEQUENCE</scope>
    <source>
        <strain evidence="5">CNK-2</strain>
    </source>
</reference>
<dbReference type="Pfam" id="PF17920">
    <property type="entry name" value="TetR_C_16"/>
    <property type="match status" value="1"/>
</dbReference>
<feature type="domain" description="HTH tetR-type" evidence="4">
    <location>
        <begin position="36"/>
        <end position="96"/>
    </location>
</feature>